<dbReference type="InterPro" id="IPR009936">
    <property type="entry name" value="DUF1468"/>
</dbReference>
<dbReference type="RefSeq" id="WP_221463556.1">
    <property type="nucleotide sequence ID" value="NZ_JACHJQ010000002.1"/>
</dbReference>
<gene>
    <name evidence="3" type="ORF">FHR82_001575</name>
</gene>
<evidence type="ECO:0000313" key="3">
    <source>
        <dbReference type="EMBL" id="MBB4905358.1"/>
    </source>
</evidence>
<accession>A0A7W7Q202</accession>
<feature type="domain" description="DUF1468" evidence="2">
    <location>
        <begin position="45"/>
        <end position="177"/>
    </location>
</feature>
<name>A0A7W7Q202_9PSEU</name>
<dbReference type="Proteomes" id="UP000520767">
    <property type="component" value="Unassembled WGS sequence"/>
</dbReference>
<organism evidence="3 4">
    <name type="scientific">Actinophytocola algeriensis</name>
    <dbReference type="NCBI Taxonomy" id="1768010"/>
    <lineage>
        <taxon>Bacteria</taxon>
        <taxon>Bacillati</taxon>
        <taxon>Actinomycetota</taxon>
        <taxon>Actinomycetes</taxon>
        <taxon>Pseudonocardiales</taxon>
        <taxon>Pseudonocardiaceae</taxon>
    </lineage>
</organism>
<comment type="caution">
    <text evidence="3">The sequence shown here is derived from an EMBL/GenBank/DDBJ whole genome shotgun (WGS) entry which is preliminary data.</text>
</comment>
<feature type="transmembrane region" description="Helical" evidence="1">
    <location>
        <begin position="43"/>
        <end position="64"/>
    </location>
</feature>
<feature type="transmembrane region" description="Helical" evidence="1">
    <location>
        <begin position="154"/>
        <end position="176"/>
    </location>
</feature>
<evidence type="ECO:0000259" key="2">
    <source>
        <dbReference type="Pfam" id="PF07331"/>
    </source>
</evidence>
<keyword evidence="4" id="KW-1185">Reference proteome</keyword>
<keyword evidence="1" id="KW-0812">Transmembrane</keyword>
<evidence type="ECO:0000256" key="1">
    <source>
        <dbReference type="SAM" id="Phobius"/>
    </source>
</evidence>
<feature type="transmembrane region" description="Helical" evidence="1">
    <location>
        <begin position="76"/>
        <end position="97"/>
    </location>
</feature>
<protein>
    <submittedName>
        <fullName evidence="3">Lysylphosphatidylglycerol synthetase-like protein (DUF2156 family)</fullName>
    </submittedName>
</protein>
<keyword evidence="1" id="KW-0472">Membrane</keyword>
<proteinExistence type="predicted"/>
<feature type="transmembrane region" description="Helical" evidence="1">
    <location>
        <begin position="109"/>
        <end position="142"/>
    </location>
</feature>
<dbReference type="EMBL" id="JACHJQ010000002">
    <property type="protein sequence ID" value="MBB4905358.1"/>
    <property type="molecule type" value="Genomic_DNA"/>
</dbReference>
<keyword evidence="1" id="KW-1133">Transmembrane helix</keyword>
<dbReference type="AlphaFoldDB" id="A0A7W7Q202"/>
<sequence>MTDRDTPEERVPEHGHPLADAVHDVEALEHENRPPAAGPLGNAVTAVVVIAIGVAAVLGSVALGAGTAREPGPGTWPLLVSAVLTVLGVVLLALARQVHDAEKFTGTTWLVVAALASMVVFVAVIEVAGFEIPAALLCLVWLRFLGRESWRTSIITSLGVVAGFYLVFVAALAVPIPHLF</sequence>
<dbReference type="Pfam" id="PF07331">
    <property type="entry name" value="TctB"/>
    <property type="match status" value="1"/>
</dbReference>
<reference evidence="3 4" key="1">
    <citation type="submission" date="2020-08" db="EMBL/GenBank/DDBJ databases">
        <title>Genomic Encyclopedia of Type Strains, Phase III (KMG-III): the genomes of soil and plant-associated and newly described type strains.</title>
        <authorList>
            <person name="Whitman W."/>
        </authorList>
    </citation>
    <scope>NUCLEOTIDE SEQUENCE [LARGE SCALE GENOMIC DNA]</scope>
    <source>
        <strain evidence="3 4">CECT 8960</strain>
    </source>
</reference>
<evidence type="ECO:0000313" key="4">
    <source>
        <dbReference type="Proteomes" id="UP000520767"/>
    </source>
</evidence>